<dbReference type="GO" id="GO:0005634">
    <property type="term" value="C:nucleus"/>
    <property type="evidence" value="ECO:0007669"/>
    <property type="project" value="TreeGrafter"/>
</dbReference>
<dbReference type="PANTHER" id="PTHR13261:SF0">
    <property type="entry name" value="BRCA2 AND CDKN1A-INTERACTING PROTEIN"/>
    <property type="match status" value="1"/>
</dbReference>
<feature type="compositionally biased region" description="Low complexity" evidence="2">
    <location>
        <begin position="14"/>
        <end position="24"/>
    </location>
</feature>
<gene>
    <name evidence="3" type="ORF">NESM_000395800</name>
</gene>
<feature type="compositionally biased region" description="Basic residues" evidence="2">
    <location>
        <begin position="71"/>
        <end position="86"/>
    </location>
</feature>
<comment type="caution">
    <text evidence="3">The sequence shown here is derived from an EMBL/GenBank/DDBJ whole genome shotgun (WGS) entry which is preliminary data.</text>
</comment>
<organism evidence="3 4">
    <name type="scientific">Novymonas esmeraldas</name>
    <dbReference type="NCBI Taxonomy" id="1808958"/>
    <lineage>
        <taxon>Eukaryota</taxon>
        <taxon>Discoba</taxon>
        <taxon>Euglenozoa</taxon>
        <taxon>Kinetoplastea</taxon>
        <taxon>Metakinetoplastina</taxon>
        <taxon>Trypanosomatida</taxon>
        <taxon>Trypanosomatidae</taxon>
        <taxon>Novymonas</taxon>
    </lineage>
</organism>
<sequence>MPKRHRQPEPIDIGGAASVHGSGSHARDAVVSSTPLPTTRAGPGHSSGERQLAEQARRSPVDLPATPQSLTRHRRQMEVHAKRRRRVSLDKDGQPLADVPVSDDVAQTTPREQQRRLTRGADAPDSTSGSGSSGVDGEEDDFSSADYAGNDGNQLSSDGDSASEDEEVELRRLRRAMAAAAAAAVAASARPRHTAHGAAARGHRDEESEEDEEEEGSDSSDVNGALGLGESDVDGSTGDEETASEAGAGEEEEEEDDDGGHVTVDFGVFDMEASNVDGVLHLMDQLCPDKMNEVDRDVLGEALLESPFTSVVRLHSNGEDATGEEAEEFYGLSSVLDVAHGVALYPAALGALFELLQMQVWRQAASGIPPTEILTSVVEGRGGGAVSSSRAKCLLLVSEYIRNVPLEVTVQTLSDVLDRLDEVGEQERRTTVTEPCSATRERPVYATHPSMFAVLAKVQRATDAPVTLPKQSAASGSGSGGPSAARKGARSGDGGGGGGAGAGGMPPSLLDLTHYIFWREEDSILYDYRDTRVATLVYRCRPQYDGQPEHEIPLSLLFVLQYGAARQAVEEMRRRQTATAAVERY</sequence>
<proteinExistence type="inferred from homology"/>
<feature type="compositionally biased region" description="Low complexity" evidence="2">
    <location>
        <begin position="176"/>
        <end position="189"/>
    </location>
</feature>
<name>A0AAW0EN90_9TRYP</name>
<evidence type="ECO:0000313" key="4">
    <source>
        <dbReference type="Proteomes" id="UP001430356"/>
    </source>
</evidence>
<reference evidence="3 4" key="1">
    <citation type="journal article" date="2021" name="MBio">
        <title>A New Model Trypanosomatid, Novymonas esmeraldas: Genomic Perception of Its 'Candidatus Pandoraea novymonadis' Endosymbiont.</title>
        <authorList>
            <person name="Zakharova A."/>
            <person name="Saura A."/>
            <person name="Butenko A."/>
            <person name="Podesvova L."/>
            <person name="Warmusova S."/>
            <person name="Kostygov A.Y."/>
            <person name="Nenarokova A."/>
            <person name="Lukes J."/>
            <person name="Opperdoes F.R."/>
            <person name="Yurchenko V."/>
        </authorList>
    </citation>
    <scope>NUCLEOTIDE SEQUENCE [LARGE SCALE GENOMIC DNA]</scope>
    <source>
        <strain evidence="3 4">E262AT.01</strain>
    </source>
</reference>
<evidence type="ECO:0000256" key="1">
    <source>
        <dbReference type="ARBA" id="ARBA00006781"/>
    </source>
</evidence>
<dbReference type="Proteomes" id="UP001430356">
    <property type="component" value="Unassembled WGS sequence"/>
</dbReference>
<feature type="compositionally biased region" description="Gly residues" evidence="2">
    <location>
        <begin position="491"/>
        <end position="504"/>
    </location>
</feature>
<comment type="similarity">
    <text evidence="1">Belongs to the BCP1 family.</text>
</comment>
<dbReference type="AlphaFoldDB" id="A0AAW0EN90"/>
<feature type="region of interest" description="Disordered" evidence="2">
    <location>
        <begin position="467"/>
        <end position="504"/>
    </location>
</feature>
<feature type="compositionally biased region" description="Low complexity" evidence="2">
    <location>
        <begin position="472"/>
        <end position="486"/>
    </location>
</feature>
<accession>A0AAW0EN90</accession>
<keyword evidence="4" id="KW-1185">Reference proteome</keyword>
<feature type="compositionally biased region" description="Acidic residues" evidence="2">
    <location>
        <begin position="207"/>
        <end position="218"/>
    </location>
</feature>
<feature type="compositionally biased region" description="Low complexity" evidence="2">
    <location>
        <begin position="120"/>
        <end position="135"/>
    </location>
</feature>
<dbReference type="EMBL" id="JAECZO010000042">
    <property type="protein sequence ID" value="KAK7194757.1"/>
    <property type="molecule type" value="Genomic_DNA"/>
</dbReference>
<feature type="compositionally biased region" description="Acidic residues" evidence="2">
    <location>
        <begin position="231"/>
        <end position="258"/>
    </location>
</feature>
<feature type="region of interest" description="Disordered" evidence="2">
    <location>
        <begin position="1"/>
        <end position="263"/>
    </location>
</feature>
<protein>
    <submittedName>
        <fullName evidence="3">P21-C-terminal region-binding protein</fullName>
    </submittedName>
</protein>
<feature type="compositionally biased region" description="Basic and acidic residues" evidence="2">
    <location>
        <begin position="47"/>
        <end position="60"/>
    </location>
</feature>
<dbReference type="Pfam" id="PF13862">
    <property type="entry name" value="BCCIP"/>
    <property type="match status" value="1"/>
</dbReference>
<evidence type="ECO:0000256" key="2">
    <source>
        <dbReference type="SAM" id="MobiDB-lite"/>
    </source>
</evidence>
<evidence type="ECO:0000313" key="3">
    <source>
        <dbReference type="EMBL" id="KAK7194757.1"/>
    </source>
</evidence>
<dbReference type="PANTHER" id="PTHR13261">
    <property type="entry name" value="BRCA2 AND CDKN1A INTERACTING PROTEIN"/>
    <property type="match status" value="1"/>
</dbReference>
<dbReference type="InterPro" id="IPR025602">
    <property type="entry name" value="BCP1_family"/>
</dbReference>